<accession>A0A831ZWD0</accession>
<gene>
    <name evidence="1" type="ORF">ENS06_02525</name>
</gene>
<protein>
    <recommendedName>
        <fullName evidence="2">Transposase DDE domain-containing protein</fullName>
    </recommendedName>
</protein>
<proteinExistence type="predicted"/>
<comment type="caution">
    <text evidence="1">The sequence shown here is derived from an EMBL/GenBank/DDBJ whole genome shotgun (WGS) entry which is preliminary data.</text>
</comment>
<organism evidence="1">
    <name type="scientific">Desulfacinum infernum</name>
    <dbReference type="NCBI Taxonomy" id="35837"/>
    <lineage>
        <taxon>Bacteria</taxon>
        <taxon>Pseudomonadati</taxon>
        <taxon>Thermodesulfobacteriota</taxon>
        <taxon>Syntrophobacteria</taxon>
        <taxon>Syntrophobacterales</taxon>
        <taxon>Syntrophobacteraceae</taxon>
        <taxon>Desulfacinum</taxon>
    </lineage>
</organism>
<dbReference type="AlphaFoldDB" id="A0A831ZWD0"/>
<evidence type="ECO:0008006" key="2">
    <source>
        <dbReference type="Google" id="ProtNLM"/>
    </source>
</evidence>
<evidence type="ECO:0000313" key="1">
    <source>
        <dbReference type="EMBL" id="HFK96182.1"/>
    </source>
</evidence>
<dbReference type="EMBL" id="DSTK01000010">
    <property type="protein sequence ID" value="HFK96182.1"/>
    <property type="molecule type" value="Genomic_DNA"/>
</dbReference>
<reference evidence="1" key="1">
    <citation type="journal article" date="2020" name="mSystems">
        <title>Genome- and Community-Level Interaction Insights into Carbon Utilization and Element Cycling Functions of Hydrothermarchaeota in Hydrothermal Sediment.</title>
        <authorList>
            <person name="Zhou Z."/>
            <person name="Liu Y."/>
            <person name="Xu W."/>
            <person name="Pan J."/>
            <person name="Luo Z.H."/>
            <person name="Li M."/>
        </authorList>
    </citation>
    <scope>NUCLEOTIDE SEQUENCE [LARGE SCALE GENOMIC DNA]</scope>
    <source>
        <strain evidence="1">SpSt-456</strain>
    </source>
</reference>
<sequence>MEVFDGNVADPQTLKSQILKVRARFGMERVILVGDRVMITEARLREDIMSHPDYHGQRLIVCRNPLILSTMGNFSLKTLDG</sequence>
<name>A0A831ZWD0_9BACT</name>